<organism evidence="1 2">
    <name type="scientific">Frog virus 3</name>
    <name type="common">FV-3</name>
    <dbReference type="NCBI Taxonomy" id="10493"/>
    <lineage>
        <taxon>Viruses</taxon>
        <taxon>Varidnaviria</taxon>
        <taxon>Bamfordvirae</taxon>
        <taxon>Nucleocytoviricota</taxon>
        <taxon>Megaviricetes</taxon>
        <taxon>Pimascovirales</taxon>
        <taxon>Pimascovirales incertae sedis</taxon>
        <taxon>Iridoviridae</taxon>
        <taxon>Alphairidovirinae</taxon>
        <taxon>Ranavirus</taxon>
        <taxon>Ranavirus rana1</taxon>
    </lineage>
</organism>
<organismHost>
    <name type="scientific">Dryophytes versicolor</name>
    <name type="common">chameleon treefrog</name>
    <dbReference type="NCBI Taxonomy" id="30343"/>
</organismHost>
<evidence type="ECO:0000313" key="2">
    <source>
        <dbReference type="Proteomes" id="UP000321208"/>
    </source>
</evidence>
<sequence>MGSPSLALLRPSEYTKVLDARGEQPRLLNRMFQLMEMGPEGEAHIEVLCRYFSDARVAMERHCVLTQYLHCIETV</sequence>
<name>A0A5B8P4H6_FRG3V</name>
<gene>
    <name evidence="1" type="ORF">087</name>
</gene>
<proteinExistence type="predicted"/>
<protein>
    <submittedName>
        <fullName evidence="1">Immediate early protein ICP-46</fullName>
    </submittedName>
</protein>
<organismHost>
    <name type="scientific">Notophthalmus viridescens</name>
    <name type="common">Eastern newt</name>
    <name type="synonym">Triturus viridescens</name>
    <dbReference type="NCBI Taxonomy" id="8316"/>
</organismHost>
<organismHost>
    <name type="scientific">Lithobates sylvaticus</name>
    <name type="common">Wood frog</name>
    <name type="synonym">Rana sylvatica</name>
    <dbReference type="NCBI Taxonomy" id="45438"/>
</organismHost>
<organismHost>
    <name type="scientific">Oophaga pumilio</name>
    <name type="common">strawberry poison frog</name>
    <dbReference type="NCBI Taxonomy" id="51950"/>
</organismHost>
<evidence type="ECO:0000313" key="1">
    <source>
        <dbReference type="EMBL" id="QDZ45665.1"/>
    </source>
</evidence>
<dbReference type="EMBL" id="MK959617">
    <property type="protein sequence ID" value="QDZ45665.1"/>
    <property type="molecule type" value="Genomic_DNA"/>
</dbReference>
<organismHost>
    <name type="scientific">Lithobates pipiens</name>
    <name type="common">Northern leopard frog</name>
    <name type="synonym">Rana pipiens</name>
    <dbReference type="NCBI Taxonomy" id="8404"/>
</organismHost>
<accession>A0A5B8P4H6</accession>
<reference evidence="1 2" key="1">
    <citation type="journal article" date="2019" name="J. Virol.">
        <title>Frog virus 3 genomes reveal prevalent recombination between Ranavirus lineages and their origin in Canada.</title>
        <authorList>
            <person name="Vilaca S.T."/>
            <person name="Bienentreu J.F."/>
            <person name="Brunetti C.R."/>
            <person name="Lesbarreres D."/>
            <person name="Murray D.L."/>
            <person name="Kyle C.J."/>
        </authorList>
    </citation>
    <scope>NUCLEOTIDE SEQUENCE [LARGE SCALE GENOMIC DNA]</scope>
    <source>
        <strain evidence="1 2">Z936</strain>
    </source>
</reference>
<dbReference type="Proteomes" id="UP000321208">
    <property type="component" value="Segment"/>
</dbReference>